<comment type="subcellular location">
    <subcellularLocation>
        <location evidence="6">Cytoplasm</location>
    </subcellularLocation>
</comment>
<dbReference type="Gene3D" id="3.30.70.2810">
    <property type="match status" value="1"/>
</dbReference>
<dbReference type="Pfam" id="PF18125">
    <property type="entry name" value="RlmM_FDX"/>
    <property type="match status" value="1"/>
</dbReference>
<dbReference type="STRING" id="1121942.SAMN02745148_01240"/>
<dbReference type="InterPro" id="IPR040739">
    <property type="entry name" value="RlmM_FDX"/>
</dbReference>
<feature type="binding site" evidence="6 8">
    <location>
        <position position="286"/>
    </location>
    <ligand>
        <name>S-adenosyl-L-methionine</name>
        <dbReference type="ChEBI" id="CHEBI:59789"/>
    </ligand>
</feature>
<dbReference type="EC" id="2.1.1.186" evidence="6"/>
<dbReference type="PIRSF" id="PIRSF028774">
    <property type="entry name" value="UCP028774"/>
    <property type="match status" value="1"/>
</dbReference>
<accession>A0A1M4WX93</accession>
<name>A0A1M4WX93_9GAMM</name>
<evidence type="ECO:0000256" key="8">
    <source>
        <dbReference type="PIRSR" id="PIRSR028774-2"/>
    </source>
</evidence>
<sequence length="365" mass="41238">MTRSAPPHSAGIANEVLLYCRPVFESDLSAEVAEKAAQLGHEGYPIATKGSGYIRFVLGNEIPANGVHRALSLDALVFARQSLVALPPLEALSREDRLSPIVDQVVASGWSFEALWQETPDTNEAKSLSGLMKALKRPLESALRKRGALRRKAGGRRLHLFWTEGDRVQLGMSFPGNRSEHPGGIHRLRFPREAPSRSALKLEEAWHVFVPRSEWPSRLGQGMQAADLGAAPGGWTYQLVKHGVFVYAIDNGPMDKGLLATGQVEHLREDGFVWEPPYKLDWLVCDIVDKPMRVVDMVERWLVRCWCREAVFNLKLPMKRRWEEVRRCLIRLEESLSQAGVEAEMRCKQLYHDREEVTVHVRLLN</sequence>
<feature type="domain" description="RlmM ferredoxin-like" evidence="10">
    <location>
        <begin position="15"/>
        <end position="83"/>
    </location>
</feature>
<evidence type="ECO:0000256" key="1">
    <source>
        <dbReference type="ARBA" id="ARBA00022490"/>
    </source>
</evidence>
<dbReference type="InterPro" id="IPR011224">
    <property type="entry name" value="rRNA_MeTrfase_M"/>
</dbReference>
<feature type="binding site" evidence="6 8">
    <location>
        <begin position="231"/>
        <end position="234"/>
    </location>
    <ligand>
        <name>S-adenosyl-L-methionine</name>
        <dbReference type="ChEBI" id="CHEBI:59789"/>
    </ligand>
</feature>
<feature type="binding site" evidence="6 8">
    <location>
        <position position="250"/>
    </location>
    <ligand>
        <name>S-adenosyl-L-methionine</name>
        <dbReference type="ChEBI" id="CHEBI:59789"/>
    </ligand>
</feature>
<evidence type="ECO:0000256" key="5">
    <source>
        <dbReference type="ARBA" id="ARBA00022691"/>
    </source>
</evidence>
<dbReference type="Gene3D" id="3.40.50.150">
    <property type="entry name" value="Vaccinia Virus protein VP39"/>
    <property type="match status" value="1"/>
</dbReference>
<dbReference type="GO" id="GO:0005737">
    <property type="term" value="C:cytoplasm"/>
    <property type="evidence" value="ECO:0007669"/>
    <property type="project" value="UniProtKB-SubCell"/>
</dbReference>
<dbReference type="RefSeq" id="WP_245791862.1">
    <property type="nucleotide sequence ID" value="NZ_FQUJ01000005.1"/>
</dbReference>
<dbReference type="SUPFAM" id="SSF53335">
    <property type="entry name" value="S-adenosyl-L-methionine-dependent methyltransferases"/>
    <property type="match status" value="1"/>
</dbReference>
<evidence type="ECO:0000256" key="6">
    <source>
        <dbReference type="HAMAP-Rule" id="MF_01551"/>
    </source>
</evidence>
<dbReference type="EMBL" id="FQUJ01000005">
    <property type="protein sequence ID" value="SHE85767.1"/>
    <property type="molecule type" value="Genomic_DNA"/>
</dbReference>
<feature type="domain" description="Ribosomal RNA large subunit methyltransferase M THUMP-like" evidence="11">
    <location>
        <begin position="96"/>
        <end position="174"/>
    </location>
</feature>
<feature type="active site" description="Proton acceptor" evidence="6 7">
    <location>
        <position position="315"/>
    </location>
</feature>
<dbReference type="AlphaFoldDB" id="A0A1M4WX93"/>
<dbReference type="PANTHER" id="PTHR37524">
    <property type="entry name" value="RIBOSOMAL RNA LARGE SUBUNIT METHYLTRANSFERASE M"/>
    <property type="match status" value="1"/>
</dbReference>
<feature type="binding site" evidence="6 8">
    <location>
        <position position="198"/>
    </location>
    <ligand>
        <name>S-adenosyl-L-methionine</name>
        <dbReference type="ChEBI" id="CHEBI:59789"/>
    </ligand>
</feature>
<comment type="subunit">
    <text evidence="6">Monomer.</text>
</comment>
<dbReference type="HAMAP" id="MF_01551">
    <property type="entry name" value="23SrRNA_methyltr_M"/>
    <property type="match status" value="1"/>
</dbReference>
<feature type="binding site" evidence="6 8">
    <location>
        <position position="270"/>
    </location>
    <ligand>
        <name>S-adenosyl-L-methionine</name>
        <dbReference type="ChEBI" id="CHEBI:59789"/>
    </ligand>
</feature>
<dbReference type="PANTHER" id="PTHR37524:SF2">
    <property type="entry name" value="RIBOSOMAL RNA METHYLTRANSFERASE FTSJ DOMAIN-CONTAINING PROTEIN"/>
    <property type="match status" value="1"/>
</dbReference>
<reference evidence="12 13" key="1">
    <citation type="submission" date="2016-11" db="EMBL/GenBank/DDBJ databases">
        <authorList>
            <person name="Jaros S."/>
            <person name="Januszkiewicz K."/>
            <person name="Wedrychowicz H."/>
        </authorList>
    </citation>
    <scope>NUCLEOTIDE SEQUENCE [LARGE SCALE GENOMIC DNA]</scope>
    <source>
        <strain evidence="12 13">DSM 19980</strain>
    </source>
</reference>
<comment type="function">
    <text evidence="6">Catalyzes the 2'-O-methylation at nucleotide C2498 in 23S rRNA.</text>
</comment>
<keyword evidence="13" id="KW-1185">Reference proteome</keyword>
<dbReference type="InterPro" id="IPR002877">
    <property type="entry name" value="RNA_MeTrfase_FtsJ_dom"/>
</dbReference>
<evidence type="ECO:0000256" key="2">
    <source>
        <dbReference type="ARBA" id="ARBA00022552"/>
    </source>
</evidence>
<proteinExistence type="inferred from homology"/>
<comment type="similarity">
    <text evidence="6">Belongs to the class I-like SAM-binding methyltransferase superfamily. RNA methyltransferase RlmE family. RlmM subfamily.</text>
</comment>
<dbReference type="InterPro" id="IPR048646">
    <property type="entry name" value="RlmM_THUMP-like"/>
</dbReference>
<evidence type="ECO:0000313" key="13">
    <source>
        <dbReference type="Proteomes" id="UP000184346"/>
    </source>
</evidence>
<evidence type="ECO:0000259" key="11">
    <source>
        <dbReference type="Pfam" id="PF21239"/>
    </source>
</evidence>
<dbReference type="GO" id="GO:0032259">
    <property type="term" value="P:methylation"/>
    <property type="evidence" value="ECO:0007669"/>
    <property type="project" value="UniProtKB-KW"/>
</dbReference>
<protein>
    <recommendedName>
        <fullName evidence="6">Ribosomal RNA large subunit methyltransferase M</fullName>
        <ecNumber evidence="6">2.1.1.186</ecNumber>
    </recommendedName>
    <alternativeName>
        <fullName evidence="6">23S rRNA (cytidine2498-2'-O)-methyltransferase</fullName>
    </alternativeName>
    <alternativeName>
        <fullName evidence="6">23S rRNA 2'-O-ribose methyltransferase RlmM</fullName>
    </alternativeName>
</protein>
<dbReference type="GO" id="GO:0008757">
    <property type="term" value="F:S-adenosylmethionine-dependent methyltransferase activity"/>
    <property type="evidence" value="ECO:0007669"/>
    <property type="project" value="UniProtKB-UniRule"/>
</dbReference>
<evidence type="ECO:0000256" key="4">
    <source>
        <dbReference type="ARBA" id="ARBA00022679"/>
    </source>
</evidence>
<keyword evidence="1 6" id="KW-0963">Cytoplasm</keyword>
<dbReference type="Proteomes" id="UP000184346">
    <property type="component" value="Unassembled WGS sequence"/>
</dbReference>
<evidence type="ECO:0000259" key="10">
    <source>
        <dbReference type="Pfam" id="PF18125"/>
    </source>
</evidence>
<dbReference type="NCBIfam" id="NF008734">
    <property type="entry name" value="PRK11760.1"/>
    <property type="match status" value="1"/>
</dbReference>
<keyword evidence="2 6" id="KW-0698">rRNA processing</keyword>
<keyword evidence="4 6" id="KW-0808">Transferase</keyword>
<evidence type="ECO:0000256" key="7">
    <source>
        <dbReference type="PIRSR" id="PIRSR028774-1"/>
    </source>
</evidence>
<keyword evidence="5 6" id="KW-0949">S-adenosyl-L-methionine</keyword>
<organism evidence="12 13">
    <name type="scientific">Modicisalibacter ilicicola DSM 19980</name>
    <dbReference type="NCBI Taxonomy" id="1121942"/>
    <lineage>
        <taxon>Bacteria</taxon>
        <taxon>Pseudomonadati</taxon>
        <taxon>Pseudomonadota</taxon>
        <taxon>Gammaproteobacteria</taxon>
        <taxon>Oceanospirillales</taxon>
        <taxon>Halomonadaceae</taxon>
        <taxon>Modicisalibacter</taxon>
    </lineage>
</organism>
<dbReference type="Pfam" id="PF21239">
    <property type="entry name" value="RLMM_N"/>
    <property type="match status" value="1"/>
</dbReference>
<comment type="catalytic activity">
    <reaction evidence="6">
        <text>cytidine(2498) in 23S rRNA + S-adenosyl-L-methionine = 2'-O-methylcytidine(2498) in 23S rRNA + S-adenosyl-L-homocysteine + H(+)</text>
        <dbReference type="Rhea" id="RHEA:42788"/>
        <dbReference type="Rhea" id="RHEA-COMP:10244"/>
        <dbReference type="Rhea" id="RHEA-COMP:10245"/>
        <dbReference type="ChEBI" id="CHEBI:15378"/>
        <dbReference type="ChEBI" id="CHEBI:57856"/>
        <dbReference type="ChEBI" id="CHEBI:59789"/>
        <dbReference type="ChEBI" id="CHEBI:74495"/>
        <dbReference type="ChEBI" id="CHEBI:82748"/>
        <dbReference type="EC" id="2.1.1.186"/>
    </reaction>
</comment>
<dbReference type="GO" id="GO:0006364">
    <property type="term" value="P:rRNA processing"/>
    <property type="evidence" value="ECO:0007669"/>
    <property type="project" value="UniProtKB-UniRule"/>
</dbReference>
<evidence type="ECO:0000313" key="12">
    <source>
        <dbReference type="EMBL" id="SHE85767.1"/>
    </source>
</evidence>
<dbReference type="Gene3D" id="3.30.2300.20">
    <property type="match status" value="1"/>
</dbReference>
<dbReference type="Pfam" id="PF01728">
    <property type="entry name" value="FtsJ"/>
    <property type="match status" value="1"/>
</dbReference>
<dbReference type="InterPro" id="IPR029063">
    <property type="entry name" value="SAM-dependent_MTases_sf"/>
</dbReference>
<gene>
    <name evidence="6" type="primary">rlmM</name>
    <name evidence="12" type="ORF">SAMN02745148_01240</name>
</gene>
<keyword evidence="3 6" id="KW-0489">Methyltransferase</keyword>
<evidence type="ECO:0000256" key="3">
    <source>
        <dbReference type="ARBA" id="ARBA00022603"/>
    </source>
</evidence>
<evidence type="ECO:0000259" key="9">
    <source>
        <dbReference type="Pfam" id="PF01728"/>
    </source>
</evidence>
<feature type="domain" description="Ribosomal RNA methyltransferase FtsJ" evidence="9">
    <location>
        <begin position="196"/>
        <end position="256"/>
    </location>
</feature>